<feature type="transmembrane region" description="Helical" evidence="2">
    <location>
        <begin position="310"/>
        <end position="331"/>
    </location>
</feature>
<evidence type="ECO:0000313" key="4">
    <source>
        <dbReference type="Proteomes" id="UP000001025"/>
    </source>
</evidence>
<dbReference type="HOGENOM" id="CLU_585094_0_0_0"/>
<protein>
    <submittedName>
        <fullName evidence="3">Uncharacterized protein</fullName>
    </submittedName>
</protein>
<dbReference type="InParanoid" id="Q7UEQ5"/>
<keyword evidence="2" id="KW-1133">Transmembrane helix</keyword>
<feature type="region of interest" description="Disordered" evidence="1">
    <location>
        <begin position="343"/>
        <end position="366"/>
    </location>
</feature>
<reference evidence="3 4" key="1">
    <citation type="journal article" date="2003" name="Proc. Natl. Acad. Sci. U.S.A.">
        <title>Complete genome sequence of the marine planctomycete Pirellula sp. strain 1.</title>
        <authorList>
            <person name="Gloeckner F.O."/>
            <person name="Kube M."/>
            <person name="Bauer M."/>
            <person name="Teeling H."/>
            <person name="Lombardot T."/>
            <person name="Ludwig W."/>
            <person name="Gade D."/>
            <person name="Beck A."/>
            <person name="Borzym K."/>
            <person name="Heitmann K."/>
            <person name="Rabus R."/>
            <person name="Schlesner H."/>
            <person name="Amann R."/>
            <person name="Reinhardt R."/>
        </authorList>
    </citation>
    <scope>NUCLEOTIDE SEQUENCE [LARGE SCALE GENOMIC DNA]</scope>
    <source>
        <strain evidence="4">DSM 10527 / NCIMB 13988 / SH1</strain>
    </source>
</reference>
<keyword evidence="4" id="KW-1185">Reference proteome</keyword>
<dbReference type="EnsemblBacteria" id="CAD78980">
    <property type="protein sequence ID" value="CAD78980"/>
    <property type="gene ID" value="RB11195"/>
</dbReference>
<organism evidence="3 4">
    <name type="scientific">Rhodopirellula baltica (strain DSM 10527 / NCIMB 13988 / SH1)</name>
    <dbReference type="NCBI Taxonomy" id="243090"/>
    <lineage>
        <taxon>Bacteria</taxon>
        <taxon>Pseudomonadati</taxon>
        <taxon>Planctomycetota</taxon>
        <taxon>Planctomycetia</taxon>
        <taxon>Pirellulales</taxon>
        <taxon>Pirellulaceae</taxon>
        <taxon>Rhodopirellula</taxon>
    </lineage>
</organism>
<feature type="transmembrane region" description="Helical" evidence="2">
    <location>
        <begin position="230"/>
        <end position="255"/>
    </location>
</feature>
<accession>Q7UEQ5</accession>
<dbReference type="OrthoDB" id="287827at2"/>
<gene>
    <name evidence="3" type="ordered locus">RB11195</name>
</gene>
<feature type="transmembrane region" description="Helical" evidence="2">
    <location>
        <begin position="175"/>
        <end position="192"/>
    </location>
</feature>
<dbReference type="KEGG" id="rba:RB11195"/>
<dbReference type="Gene3D" id="2.20.28.160">
    <property type="match status" value="1"/>
</dbReference>
<proteinExistence type="predicted"/>
<evidence type="ECO:0000313" key="3">
    <source>
        <dbReference type="EMBL" id="CAD78980.1"/>
    </source>
</evidence>
<feature type="compositionally biased region" description="Low complexity" evidence="1">
    <location>
        <begin position="105"/>
        <end position="118"/>
    </location>
</feature>
<evidence type="ECO:0000256" key="1">
    <source>
        <dbReference type="SAM" id="MobiDB-lite"/>
    </source>
</evidence>
<dbReference type="Proteomes" id="UP000001025">
    <property type="component" value="Chromosome"/>
</dbReference>
<name>Q7UEQ5_RHOBA</name>
<dbReference type="EMBL" id="BX294153">
    <property type="protein sequence ID" value="CAD78980.1"/>
    <property type="molecule type" value="Genomic_DNA"/>
</dbReference>
<sequence length="467" mass="50735">MLCECDWPFIFSISYEGTRLARWNFRDASGVRRRRLSTDDVARKSVLRLASKFMNVSCPGCQRTLKVSDQAAGKRLRCPHCQTQFRLPSREPVVASQPVAAKAAVRPVTPVRKPTRPAGASSTRAVPRTLPKQPATVRAFSGATGAGVSGANRPINRQQKANQNSALAWVKTHKFHVAVASFAILNLCLSWLAPWPMFIVGIFEVVLGAIAVGLLFLPRLHILRKVFGELGSTFVSAAAGLGTTGVLCIAGAVLLKVGLRLNRNGAAENLDFSGLQGGGTAVLMQVAFIFLVGIVLISLWYWIGIARALAATYIAQAAFMAVIVFATVLSAPPIPDASWHDQHVSAEFPSPGGPRGHSHPLPYGHPGNRSAPDMFGSVNPFGVPAEEAVRVLIEFSDGQNAETIRFKIVSKLKARQWRVRAIDGELVLWVRTNQSFQEVQDAIEDIDQVEVLDSSESDRSFRIRKAT</sequence>
<keyword evidence="2" id="KW-0472">Membrane</keyword>
<dbReference type="CDD" id="cd20335">
    <property type="entry name" value="BRcat_RBR"/>
    <property type="match status" value="1"/>
</dbReference>
<feature type="transmembrane region" description="Helical" evidence="2">
    <location>
        <begin position="282"/>
        <end position="303"/>
    </location>
</feature>
<feature type="transmembrane region" description="Helical" evidence="2">
    <location>
        <begin position="198"/>
        <end position="218"/>
    </location>
</feature>
<feature type="region of interest" description="Disordered" evidence="1">
    <location>
        <begin position="105"/>
        <end position="129"/>
    </location>
</feature>
<dbReference type="PATRIC" id="fig|243090.15.peg.5419"/>
<evidence type="ECO:0000256" key="2">
    <source>
        <dbReference type="SAM" id="Phobius"/>
    </source>
</evidence>
<keyword evidence="2" id="KW-0812">Transmembrane</keyword>
<dbReference type="AlphaFoldDB" id="Q7UEQ5"/>